<evidence type="ECO:0000256" key="3">
    <source>
        <dbReference type="ARBA" id="ARBA00007275"/>
    </source>
</evidence>
<evidence type="ECO:0000256" key="4">
    <source>
        <dbReference type="ARBA" id="ARBA00016377"/>
    </source>
</evidence>
<evidence type="ECO:0000256" key="8">
    <source>
        <dbReference type="RuleBase" id="RU003476"/>
    </source>
</evidence>
<feature type="domain" description="Nudix hydrolase" evidence="9">
    <location>
        <begin position="27"/>
        <end position="155"/>
    </location>
</feature>
<gene>
    <name evidence="10" type="ORF">GGD89_003115</name>
</gene>
<dbReference type="InterPro" id="IPR000086">
    <property type="entry name" value="NUDIX_hydrolase_dom"/>
</dbReference>
<dbReference type="Proteomes" id="UP000554286">
    <property type="component" value="Unassembled WGS sequence"/>
</dbReference>
<dbReference type="InterPro" id="IPR020084">
    <property type="entry name" value="NUDIX_hydrolase_CS"/>
</dbReference>
<comment type="cofactor">
    <cofactor evidence="2">
        <name>Mg(2+)</name>
        <dbReference type="ChEBI" id="CHEBI:18420"/>
    </cofactor>
</comment>
<dbReference type="Gene3D" id="3.90.79.10">
    <property type="entry name" value="Nucleoside Triphosphate Pyrophosphohydrolase"/>
    <property type="match status" value="1"/>
</dbReference>
<dbReference type="GO" id="GO:0016462">
    <property type="term" value="F:pyrophosphatase activity"/>
    <property type="evidence" value="ECO:0007669"/>
    <property type="project" value="UniProtKB-ARBA"/>
</dbReference>
<dbReference type="PROSITE" id="PS00893">
    <property type="entry name" value="NUDIX_BOX"/>
    <property type="match status" value="1"/>
</dbReference>
<dbReference type="EMBL" id="JACIGK010000027">
    <property type="protein sequence ID" value="MBB4267471.1"/>
    <property type="molecule type" value="Genomic_DNA"/>
</dbReference>
<evidence type="ECO:0000256" key="1">
    <source>
        <dbReference type="ARBA" id="ARBA00000847"/>
    </source>
</evidence>
<sequence>MTRSRPLLSTPWFQVEAVPWRGEDWYRVVAPDGVLILARTTDGRLAMVRQWRPARERMSLEIPAGAIDPGETPEQAARRELLEETGLGGGTWHALGVGGLAIDRDTMRLHVFLALDVHPTGRAPEPGLEVRLLDPPAVRAALTSPEFEQLAALSALVLARWRGLADWV</sequence>
<accession>A0A7W6WBG3</accession>
<evidence type="ECO:0000256" key="5">
    <source>
        <dbReference type="ARBA" id="ARBA00022801"/>
    </source>
</evidence>
<name>A0A7W6WBG3_9PROT</name>
<keyword evidence="5 8" id="KW-0378">Hydrolase</keyword>
<dbReference type="SUPFAM" id="SSF55811">
    <property type="entry name" value="Nudix"/>
    <property type="match status" value="1"/>
</dbReference>
<keyword evidence="11" id="KW-1185">Reference proteome</keyword>
<evidence type="ECO:0000256" key="7">
    <source>
        <dbReference type="ARBA" id="ARBA00032272"/>
    </source>
</evidence>
<evidence type="ECO:0000313" key="11">
    <source>
        <dbReference type="Proteomes" id="UP000554286"/>
    </source>
</evidence>
<evidence type="ECO:0000259" key="9">
    <source>
        <dbReference type="PROSITE" id="PS51462"/>
    </source>
</evidence>
<evidence type="ECO:0000256" key="6">
    <source>
        <dbReference type="ARBA" id="ARBA00032162"/>
    </source>
</evidence>
<protein>
    <recommendedName>
        <fullName evidence="4">GDP-mannose pyrophosphatase</fullName>
    </recommendedName>
    <alternativeName>
        <fullName evidence="6">GDP-mannose hydrolase</fullName>
    </alternativeName>
    <alternativeName>
        <fullName evidence="7">GDPMK</fullName>
    </alternativeName>
</protein>
<comment type="similarity">
    <text evidence="3">Belongs to the Nudix hydrolase family. NudK subfamily.</text>
</comment>
<reference evidence="10 11" key="1">
    <citation type="submission" date="2020-08" db="EMBL/GenBank/DDBJ databases">
        <title>Genome sequencing of Purple Non-Sulfur Bacteria from various extreme environments.</title>
        <authorList>
            <person name="Mayer M."/>
        </authorList>
    </citation>
    <scope>NUCLEOTIDE SEQUENCE [LARGE SCALE GENOMIC DNA]</scope>
    <source>
        <strain evidence="10 11">JA131</strain>
    </source>
</reference>
<dbReference type="Pfam" id="PF00293">
    <property type="entry name" value="NUDIX"/>
    <property type="match status" value="1"/>
</dbReference>
<comment type="caution">
    <text evidence="10">The sequence shown here is derived from an EMBL/GenBank/DDBJ whole genome shotgun (WGS) entry which is preliminary data.</text>
</comment>
<dbReference type="PANTHER" id="PTHR11839">
    <property type="entry name" value="UDP/ADP-SUGAR PYROPHOSPHATASE"/>
    <property type="match status" value="1"/>
</dbReference>
<dbReference type="PRINTS" id="PR00502">
    <property type="entry name" value="NUDIXFAMILY"/>
</dbReference>
<evidence type="ECO:0000313" key="10">
    <source>
        <dbReference type="EMBL" id="MBB4267471.1"/>
    </source>
</evidence>
<proteinExistence type="inferred from homology"/>
<dbReference type="AlphaFoldDB" id="A0A7W6WBG3"/>
<dbReference type="InterPro" id="IPR020476">
    <property type="entry name" value="Nudix_hydrolase"/>
</dbReference>
<organism evidence="10 11">
    <name type="scientific">Roseospira visakhapatnamensis</name>
    <dbReference type="NCBI Taxonomy" id="390880"/>
    <lineage>
        <taxon>Bacteria</taxon>
        <taxon>Pseudomonadati</taxon>
        <taxon>Pseudomonadota</taxon>
        <taxon>Alphaproteobacteria</taxon>
        <taxon>Rhodospirillales</taxon>
        <taxon>Rhodospirillaceae</taxon>
        <taxon>Roseospira</taxon>
    </lineage>
</organism>
<dbReference type="InterPro" id="IPR015797">
    <property type="entry name" value="NUDIX_hydrolase-like_dom_sf"/>
</dbReference>
<dbReference type="GO" id="GO:0019693">
    <property type="term" value="P:ribose phosphate metabolic process"/>
    <property type="evidence" value="ECO:0007669"/>
    <property type="project" value="TreeGrafter"/>
</dbReference>
<dbReference type="RefSeq" id="WP_343058622.1">
    <property type="nucleotide sequence ID" value="NZ_JACIGK010000027.1"/>
</dbReference>
<comment type="catalytic activity">
    <reaction evidence="1">
        <text>GDP-alpha-D-mannose + H2O = alpha-D-mannose 1-phosphate + GMP + 2 H(+)</text>
        <dbReference type="Rhea" id="RHEA:27978"/>
        <dbReference type="ChEBI" id="CHEBI:15377"/>
        <dbReference type="ChEBI" id="CHEBI:15378"/>
        <dbReference type="ChEBI" id="CHEBI:57527"/>
        <dbReference type="ChEBI" id="CHEBI:58115"/>
        <dbReference type="ChEBI" id="CHEBI:58409"/>
    </reaction>
</comment>
<dbReference type="PROSITE" id="PS51462">
    <property type="entry name" value="NUDIX"/>
    <property type="match status" value="1"/>
</dbReference>
<evidence type="ECO:0000256" key="2">
    <source>
        <dbReference type="ARBA" id="ARBA00001946"/>
    </source>
</evidence>
<dbReference type="PANTHER" id="PTHR11839:SF18">
    <property type="entry name" value="NUDIX HYDROLASE DOMAIN-CONTAINING PROTEIN"/>
    <property type="match status" value="1"/>
</dbReference>
<dbReference type="GO" id="GO:0006753">
    <property type="term" value="P:nucleoside phosphate metabolic process"/>
    <property type="evidence" value="ECO:0007669"/>
    <property type="project" value="TreeGrafter"/>
</dbReference>
<dbReference type="CDD" id="cd03424">
    <property type="entry name" value="NUDIX_ADPRase_Nudt5_UGPPase_Nudt14"/>
    <property type="match status" value="1"/>
</dbReference>